<dbReference type="InterPro" id="IPR027417">
    <property type="entry name" value="P-loop_NTPase"/>
</dbReference>
<evidence type="ECO:0000313" key="4">
    <source>
        <dbReference type="Proteomes" id="UP000824116"/>
    </source>
</evidence>
<reference evidence="3" key="1">
    <citation type="journal article" date="2021" name="PeerJ">
        <title>Extensive microbial diversity within the chicken gut microbiome revealed by metagenomics and culture.</title>
        <authorList>
            <person name="Gilroy R."/>
            <person name="Ravi A."/>
            <person name="Getino M."/>
            <person name="Pursley I."/>
            <person name="Horton D.L."/>
            <person name="Alikhan N.F."/>
            <person name="Baker D."/>
            <person name="Gharbi K."/>
            <person name="Hall N."/>
            <person name="Watson M."/>
            <person name="Adriaenssens E.M."/>
            <person name="Foster-Nyarko E."/>
            <person name="Jarju S."/>
            <person name="Secka A."/>
            <person name="Antonio M."/>
            <person name="Oren A."/>
            <person name="Chaudhuri R.R."/>
            <person name="La Ragione R."/>
            <person name="Hildebrand F."/>
            <person name="Pallen M.J."/>
        </authorList>
    </citation>
    <scope>NUCLEOTIDE SEQUENCE</scope>
    <source>
        <strain evidence="3">CHK196-3914</strain>
    </source>
</reference>
<dbReference type="Pfam" id="PF18766">
    <property type="entry name" value="SWI2_SNF2"/>
    <property type="match status" value="1"/>
</dbReference>
<name>A0A9D2G7M3_9FIRM</name>
<dbReference type="EMBL" id="DXAY01000057">
    <property type="protein sequence ID" value="HIZ74103.1"/>
    <property type="molecule type" value="Genomic_DNA"/>
</dbReference>
<comment type="caution">
    <text evidence="3">The sequence shown here is derived from an EMBL/GenBank/DDBJ whole genome shotgun (WGS) entry which is preliminary data.</text>
</comment>
<proteinExistence type="predicted"/>
<sequence length="111" mass="12631">MTSSSGEGYHIFGFTGTPVFAINTGTVKNLQLFTTAQTFGDHLYSYTIVDAINDKNVLPFRADYMKTMEENEDIDDEEVWDITARSIFSLPAMMDHNELKNSDRLLMRPLL</sequence>
<gene>
    <name evidence="3" type="ORF">H9723_02505</name>
</gene>
<keyword evidence="1" id="KW-0680">Restriction system</keyword>
<dbReference type="InterPro" id="IPR040980">
    <property type="entry name" value="SWI2_SNF2"/>
</dbReference>
<dbReference type="AlphaFoldDB" id="A0A9D2G7M3"/>
<dbReference type="Proteomes" id="UP000824116">
    <property type="component" value="Unassembled WGS sequence"/>
</dbReference>
<dbReference type="PANTHER" id="PTHR30195">
    <property type="entry name" value="TYPE I SITE-SPECIFIC DEOXYRIBONUCLEASE PROTEIN SUBUNIT M AND R"/>
    <property type="match status" value="1"/>
</dbReference>
<feature type="domain" description="SWI2/SNF2 ATPase" evidence="2">
    <location>
        <begin position="10"/>
        <end position="82"/>
    </location>
</feature>
<evidence type="ECO:0000256" key="1">
    <source>
        <dbReference type="ARBA" id="ARBA00022747"/>
    </source>
</evidence>
<dbReference type="Gene3D" id="3.40.50.300">
    <property type="entry name" value="P-loop containing nucleotide triphosphate hydrolases"/>
    <property type="match status" value="1"/>
</dbReference>
<evidence type="ECO:0000313" key="3">
    <source>
        <dbReference type="EMBL" id="HIZ74103.1"/>
    </source>
</evidence>
<accession>A0A9D2G7M3</accession>
<organism evidence="3 4">
    <name type="scientific">Candidatus Mediterraneibacter stercoravium</name>
    <dbReference type="NCBI Taxonomy" id="2838685"/>
    <lineage>
        <taxon>Bacteria</taxon>
        <taxon>Bacillati</taxon>
        <taxon>Bacillota</taxon>
        <taxon>Clostridia</taxon>
        <taxon>Lachnospirales</taxon>
        <taxon>Lachnospiraceae</taxon>
        <taxon>Mediterraneibacter</taxon>
    </lineage>
</organism>
<dbReference type="GO" id="GO:0009307">
    <property type="term" value="P:DNA restriction-modification system"/>
    <property type="evidence" value="ECO:0007669"/>
    <property type="project" value="UniProtKB-KW"/>
</dbReference>
<evidence type="ECO:0000259" key="2">
    <source>
        <dbReference type="Pfam" id="PF18766"/>
    </source>
</evidence>
<protein>
    <recommendedName>
        <fullName evidence="2">SWI2/SNF2 ATPase domain-containing protein</fullName>
    </recommendedName>
</protein>
<reference evidence="3" key="2">
    <citation type="submission" date="2021-04" db="EMBL/GenBank/DDBJ databases">
        <authorList>
            <person name="Gilroy R."/>
        </authorList>
    </citation>
    <scope>NUCLEOTIDE SEQUENCE</scope>
    <source>
        <strain evidence="3">CHK196-3914</strain>
    </source>
</reference>
<dbReference type="PANTHER" id="PTHR30195:SF16">
    <property type="entry name" value="TYPE I RESTRICTION ENZYME ENDONUCLEASE SUBUNIT"/>
    <property type="match status" value="1"/>
</dbReference>
<dbReference type="InterPro" id="IPR051268">
    <property type="entry name" value="Type-I_R_enzyme_R_subunit"/>
</dbReference>